<feature type="compositionally biased region" description="Low complexity" evidence="1">
    <location>
        <begin position="14"/>
        <end position="49"/>
    </location>
</feature>
<feature type="region of interest" description="Disordered" evidence="1">
    <location>
        <begin position="107"/>
        <end position="145"/>
    </location>
</feature>
<reference evidence="2" key="1">
    <citation type="submission" date="2014-07" db="EMBL/GenBank/DDBJ databases">
        <title>Identification of a novel salt tolerance gene in wild soybean by whole-genome sequencing.</title>
        <authorList>
            <person name="Lam H.-M."/>
            <person name="Qi X."/>
            <person name="Li M.-W."/>
            <person name="Liu X."/>
            <person name="Xie M."/>
            <person name="Ni M."/>
            <person name="Xu X."/>
        </authorList>
    </citation>
    <scope>NUCLEOTIDE SEQUENCE [LARGE SCALE GENOMIC DNA]</scope>
    <source>
        <tissue evidence="2">Root</tissue>
    </source>
</reference>
<name>A0A0B2SQX9_GLYSO</name>
<accession>A0A0B2SQX9</accession>
<evidence type="ECO:0000256" key="1">
    <source>
        <dbReference type="SAM" id="MobiDB-lite"/>
    </source>
</evidence>
<evidence type="ECO:0000313" key="2">
    <source>
        <dbReference type="EMBL" id="KHN47260.1"/>
    </source>
</evidence>
<protein>
    <submittedName>
        <fullName evidence="2">Uncharacterized protein</fullName>
    </submittedName>
</protein>
<sequence length="250" mass="26337">MPPSSAPLSPPNSSPSSSLASTSPSSASSTPAPPTLSSSPPSPSKSPSSTLVTALVEIHRQNGIFWSQLFRLTSMFAKSPTSLKTTLFKSTPTWFPLRSLNSMTISVSNSTATKPPPPLRPRNPPASPMVSSSDERTKVRPPPIEEGLRLGSAGAGGWNHKVARETDSVIVQVGVINAFHNNLVEEAGSVGNHCRLQAVSNAIEMFLSEQLLDSEILAGLAIAVIMDGSRTFLIEIQASGGSEADHDCRL</sequence>
<feature type="region of interest" description="Disordered" evidence="1">
    <location>
        <begin position="1"/>
        <end position="49"/>
    </location>
</feature>
<dbReference type="Proteomes" id="UP000053555">
    <property type="component" value="Unassembled WGS sequence"/>
</dbReference>
<dbReference type="EMBL" id="KN640861">
    <property type="protein sequence ID" value="KHN47260.1"/>
    <property type="molecule type" value="Genomic_DNA"/>
</dbReference>
<dbReference type="AlphaFoldDB" id="A0A0B2SQX9"/>
<feature type="compositionally biased region" description="Pro residues" evidence="1">
    <location>
        <begin position="1"/>
        <end position="13"/>
    </location>
</feature>
<proteinExistence type="predicted"/>
<gene>
    <name evidence="2" type="ORF">glysoja_048393</name>
</gene>
<organism evidence="2">
    <name type="scientific">Glycine soja</name>
    <name type="common">Wild soybean</name>
    <dbReference type="NCBI Taxonomy" id="3848"/>
    <lineage>
        <taxon>Eukaryota</taxon>
        <taxon>Viridiplantae</taxon>
        <taxon>Streptophyta</taxon>
        <taxon>Embryophyta</taxon>
        <taxon>Tracheophyta</taxon>
        <taxon>Spermatophyta</taxon>
        <taxon>Magnoliopsida</taxon>
        <taxon>eudicotyledons</taxon>
        <taxon>Gunneridae</taxon>
        <taxon>Pentapetalae</taxon>
        <taxon>rosids</taxon>
        <taxon>fabids</taxon>
        <taxon>Fabales</taxon>
        <taxon>Fabaceae</taxon>
        <taxon>Papilionoideae</taxon>
        <taxon>50 kb inversion clade</taxon>
        <taxon>NPAAA clade</taxon>
        <taxon>indigoferoid/millettioid clade</taxon>
        <taxon>Phaseoleae</taxon>
        <taxon>Glycine</taxon>
        <taxon>Glycine subgen. Soja</taxon>
    </lineage>
</organism>
<feature type="compositionally biased region" description="Pro residues" evidence="1">
    <location>
        <begin position="114"/>
        <end position="127"/>
    </location>
</feature>